<evidence type="ECO:0000256" key="1">
    <source>
        <dbReference type="SAM" id="Phobius"/>
    </source>
</evidence>
<dbReference type="InterPro" id="IPR032145">
    <property type="entry name" value="DUF4818"/>
</dbReference>
<dbReference type="Proteomes" id="UP001168972">
    <property type="component" value="Unassembled WGS sequence"/>
</dbReference>
<feature type="signal peptide" evidence="2">
    <location>
        <begin position="1"/>
        <end position="18"/>
    </location>
</feature>
<keyword evidence="1" id="KW-0812">Transmembrane</keyword>
<feature type="transmembrane region" description="Helical" evidence="1">
    <location>
        <begin position="73"/>
        <end position="96"/>
    </location>
</feature>
<evidence type="ECO:0000313" key="4">
    <source>
        <dbReference type="Proteomes" id="UP001168972"/>
    </source>
</evidence>
<gene>
    <name evidence="3" type="ORF">PV327_005260</name>
</gene>
<feature type="transmembrane region" description="Helical" evidence="1">
    <location>
        <begin position="42"/>
        <end position="61"/>
    </location>
</feature>
<dbReference type="Pfam" id="PF16089">
    <property type="entry name" value="DUF4818"/>
    <property type="match status" value="1"/>
</dbReference>
<protein>
    <submittedName>
        <fullName evidence="3">Uncharacterized protein</fullName>
    </submittedName>
</protein>
<feature type="transmembrane region" description="Helical" evidence="1">
    <location>
        <begin position="130"/>
        <end position="151"/>
    </location>
</feature>
<accession>A0AA39KZJ3</accession>
<organism evidence="3 4">
    <name type="scientific">Microctonus hyperodae</name>
    <name type="common">Parasitoid wasp</name>
    <dbReference type="NCBI Taxonomy" id="165561"/>
    <lineage>
        <taxon>Eukaryota</taxon>
        <taxon>Metazoa</taxon>
        <taxon>Ecdysozoa</taxon>
        <taxon>Arthropoda</taxon>
        <taxon>Hexapoda</taxon>
        <taxon>Insecta</taxon>
        <taxon>Pterygota</taxon>
        <taxon>Neoptera</taxon>
        <taxon>Endopterygota</taxon>
        <taxon>Hymenoptera</taxon>
        <taxon>Apocrita</taxon>
        <taxon>Ichneumonoidea</taxon>
        <taxon>Braconidae</taxon>
        <taxon>Euphorinae</taxon>
        <taxon>Microctonus</taxon>
    </lineage>
</organism>
<feature type="chain" id="PRO_5041430412" evidence="2">
    <location>
        <begin position="19"/>
        <end position="227"/>
    </location>
</feature>
<name>A0AA39KZJ3_MICHY</name>
<evidence type="ECO:0000313" key="3">
    <source>
        <dbReference type="EMBL" id="KAK0179515.1"/>
    </source>
</evidence>
<feature type="transmembrane region" description="Helical" evidence="1">
    <location>
        <begin position="158"/>
        <end position="176"/>
    </location>
</feature>
<proteinExistence type="predicted"/>
<dbReference type="AlphaFoldDB" id="A0AA39KZJ3"/>
<reference evidence="3" key="1">
    <citation type="journal article" date="2023" name="bioRxiv">
        <title>Scaffold-level genome assemblies of two parasitoid biocontrol wasps reveal the parthenogenesis mechanism and an associated novel virus.</title>
        <authorList>
            <person name="Inwood S."/>
            <person name="Skelly J."/>
            <person name="Guhlin J."/>
            <person name="Harrop T."/>
            <person name="Goldson S."/>
            <person name="Dearden P."/>
        </authorList>
    </citation>
    <scope>NUCLEOTIDE SEQUENCE</scope>
    <source>
        <strain evidence="3">Lincoln</strain>
        <tissue evidence="3">Whole body</tissue>
    </source>
</reference>
<dbReference type="EMBL" id="JAQQBR010000003">
    <property type="protein sequence ID" value="KAK0179515.1"/>
    <property type="molecule type" value="Genomic_DNA"/>
</dbReference>
<keyword evidence="1" id="KW-1133">Transmembrane helix</keyword>
<reference evidence="3" key="2">
    <citation type="submission" date="2023-03" db="EMBL/GenBank/DDBJ databases">
        <authorList>
            <person name="Inwood S.N."/>
            <person name="Skelly J.G."/>
            <person name="Guhlin J."/>
            <person name="Harrop T.W.R."/>
            <person name="Goldson S.G."/>
            <person name="Dearden P.K."/>
        </authorList>
    </citation>
    <scope>NUCLEOTIDE SEQUENCE</scope>
    <source>
        <strain evidence="3">Lincoln</strain>
        <tissue evidence="3">Whole body</tissue>
    </source>
</reference>
<keyword evidence="2" id="KW-0732">Signal</keyword>
<sequence length="227" mass="26131">MVMVLCTIWALLLNTAKIYVFQTCCENCFEDDDESINIGPSLPVFFFAAGVYIILVQISLLPRSFQKPAAPILCLYELLSTLFIIEFCVTCIWVPVNILILSTLPKAISHVLIEMNENDAAAWFEENEQMLTMTTLFIVSIGFFFVSLHVTKALDFSILTDFGVVAFFECAIVHLWRRLASEFRKGQKFMLDCPAMNDRNRRPKKPRKRRRPFRECNCSSDSFLQEI</sequence>
<keyword evidence="1" id="KW-0472">Membrane</keyword>
<keyword evidence="4" id="KW-1185">Reference proteome</keyword>
<evidence type="ECO:0000256" key="2">
    <source>
        <dbReference type="SAM" id="SignalP"/>
    </source>
</evidence>
<comment type="caution">
    <text evidence="3">The sequence shown here is derived from an EMBL/GenBank/DDBJ whole genome shotgun (WGS) entry which is preliminary data.</text>
</comment>